<dbReference type="AlphaFoldDB" id="A0A8J4U3J0"/>
<evidence type="ECO:0000313" key="2">
    <source>
        <dbReference type="EMBL" id="KAF5898903.1"/>
    </source>
</evidence>
<dbReference type="Proteomes" id="UP000727407">
    <property type="component" value="Unassembled WGS sequence"/>
</dbReference>
<dbReference type="EMBL" id="QNUK01000184">
    <property type="protein sequence ID" value="KAF5898903.1"/>
    <property type="molecule type" value="Genomic_DNA"/>
</dbReference>
<protein>
    <submittedName>
        <fullName evidence="2">Uncharacterized protein</fullName>
    </submittedName>
</protein>
<dbReference type="OrthoDB" id="10455807at2759"/>
<evidence type="ECO:0000313" key="3">
    <source>
        <dbReference type="Proteomes" id="UP000727407"/>
    </source>
</evidence>
<accession>A0A8J4U3J0</accession>
<keyword evidence="3" id="KW-1185">Reference proteome</keyword>
<organism evidence="2 3">
    <name type="scientific">Clarias magur</name>
    <name type="common">Asian catfish</name>
    <name type="synonym">Macropteronotus magur</name>
    <dbReference type="NCBI Taxonomy" id="1594786"/>
    <lineage>
        <taxon>Eukaryota</taxon>
        <taxon>Metazoa</taxon>
        <taxon>Chordata</taxon>
        <taxon>Craniata</taxon>
        <taxon>Vertebrata</taxon>
        <taxon>Euteleostomi</taxon>
        <taxon>Actinopterygii</taxon>
        <taxon>Neopterygii</taxon>
        <taxon>Teleostei</taxon>
        <taxon>Ostariophysi</taxon>
        <taxon>Siluriformes</taxon>
        <taxon>Clariidae</taxon>
        <taxon>Clarias</taxon>
    </lineage>
</organism>
<reference evidence="2" key="1">
    <citation type="submission" date="2020-07" db="EMBL/GenBank/DDBJ databases">
        <title>Clarias magur genome sequencing, assembly and annotation.</title>
        <authorList>
            <person name="Kushwaha B."/>
            <person name="Kumar R."/>
            <person name="Das P."/>
            <person name="Joshi C.G."/>
            <person name="Kumar D."/>
            <person name="Nagpure N.S."/>
            <person name="Pandey M."/>
            <person name="Agarwal S."/>
            <person name="Srivastava S."/>
            <person name="Singh M."/>
            <person name="Sahoo L."/>
            <person name="Jayasankar P."/>
            <person name="Meher P.K."/>
            <person name="Koringa P.G."/>
            <person name="Iquebal M.A."/>
            <person name="Das S.P."/>
            <person name="Bit A."/>
            <person name="Patnaik S."/>
            <person name="Patel N."/>
            <person name="Shah T.M."/>
            <person name="Hinsu A."/>
            <person name="Jena J.K."/>
        </authorList>
    </citation>
    <scope>NUCLEOTIDE SEQUENCE</scope>
    <source>
        <strain evidence="2">CIFAMagur01</strain>
        <tissue evidence="2">Testis</tissue>
    </source>
</reference>
<gene>
    <name evidence="2" type="ORF">DAT39_011398</name>
</gene>
<sequence length="98" mass="10587">MGSYDWALLFVPSFAPRPLPQPGTRRVEIQLWKICRMSTQHLSVHRVMCDSEKIGMGKGASKSPEATDAQQKSDDGSCPAVACVIGRLGLTPSSLAKT</sequence>
<comment type="caution">
    <text evidence="2">The sequence shown here is derived from an EMBL/GenBank/DDBJ whole genome shotgun (WGS) entry which is preliminary data.</text>
</comment>
<evidence type="ECO:0000256" key="1">
    <source>
        <dbReference type="SAM" id="MobiDB-lite"/>
    </source>
</evidence>
<name>A0A8J4U3J0_CLAMG</name>
<proteinExistence type="predicted"/>
<feature type="region of interest" description="Disordered" evidence="1">
    <location>
        <begin position="55"/>
        <end position="77"/>
    </location>
</feature>